<feature type="binding site" evidence="6">
    <location>
        <position position="74"/>
    </location>
    <ligand>
        <name>ATP</name>
        <dbReference type="ChEBI" id="CHEBI:30616"/>
    </ligand>
</feature>
<feature type="region of interest" description="C" evidence="5">
    <location>
        <begin position="530"/>
        <end position="606"/>
    </location>
</feature>
<proteinExistence type="inferred from homology"/>
<feature type="binding site" evidence="6">
    <location>
        <begin position="94"/>
        <end position="95"/>
    </location>
    <ligand>
        <name>ATP</name>
        <dbReference type="ChEBI" id="CHEBI:30616"/>
    </ligand>
</feature>
<dbReference type="NCBIfam" id="NF003555">
    <property type="entry name" value="PRK05218.1"/>
    <property type="match status" value="1"/>
</dbReference>
<evidence type="ECO:0000256" key="4">
    <source>
        <dbReference type="ARBA" id="ARBA00023186"/>
    </source>
</evidence>
<reference evidence="8" key="2">
    <citation type="journal article" date="2021" name="PeerJ">
        <title>Extensive microbial diversity within the chicken gut microbiome revealed by metagenomics and culture.</title>
        <authorList>
            <person name="Gilroy R."/>
            <person name="Ravi A."/>
            <person name="Getino M."/>
            <person name="Pursley I."/>
            <person name="Horton D.L."/>
            <person name="Alikhan N.F."/>
            <person name="Baker D."/>
            <person name="Gharbi K."/>
            <person name="Hall N."/>
            <person name="Watson M."/>
            <person name="Adriaenssens E.M."/>
            <person name="Foster-Nyarko E."/>
            <person name="Jarju S."/>
            <person name="Secka A."/>
            <person name="Antonio M."/>
            <person name="Oren A."/>
            <person name="Chaudhuri R.R."/>
            <person name="La Ragione R."/>
            <person name="Hildebrand F."/>
            <person name="Pallen M.J."/>
        </authorList>
    </citation>
    <scope>NUCLEOTIDE SEQUENCE</scope>
    <source>
        <strain evidence="8">ChiHjej12B11-7776</strain>
    </source>
</reference>
<protein>
    <recommendedName>
        <fullName evidence="5">Chaperone protein HtpG</fullName>
    </recommendedName>
    <alternativeName>
        <fullName evidence="5">Heat shock protein HtpG</fullName>
    </alternativeName>
    <alternativeName>
        <fullName evidence="5">High temperature protein G</fullName>
    </alternativeName>
</protein>
<keyword evidence="3 5" id="KW-0067">ATP-binding</keyword>
<dbReference type="Gene3D" id="3.30.565.10">
    <property type="entry name" value="Histidine kinase-like ATPase, C-terminal domain"/>
    <property type="match status" value="1"/>
</dbReference>
<feature type="region of interest" description="A; substrate-binding" evidence="5">
    <location>
        <begin position="1"/>
        <end position="331"/>
    </location>
</feature>
<feature type="binding site" evidence="6">
    <location>
        <position position="29"/>
    </location>
    <ligand>
        <name>ATP</name>
        <dbReference type="ChEBI" id="CHEBI:30616"/>
    </ligand>
</feature>
<evidence type="ECO:0000256" key="2">
    <source>
        <dbReference type="ARBA" id="ARBA00022741"/>
    </source>
</evidence>
<dbReference type="Gene3D" id="1.20.120.790">
    <property type="entry name" value="Heat shock protein 90, C-terminal domain"/>
    <property type="match status" value="1"/>
</dbReference>
<comment type="function">
    <text evidence="5">Molecular chaperone. Has ATPase activity.</text>
</comment>
<dbReference type="CDD" id="cd16927">
    <property type="entry name" value="HATPase_Hsp90-like"/>
    <property type="match status" value="1"/>
</dbReference>
<dbReference type="InterPro" id="IPR019805">
    <property type="entry name" value="Heat_shock_protein_90_CS"/>
</dbReference>
<dbReference type="Pfam" id="PF13589">
    <property type="entry name" value="HATPase_c_3"/>
    <property type="match status" value="1"/>
</dbReference>
<evidence type="ECO:0000256" key="1">
    <source>
        <dbReference type="ARBA" id="ARBA00008239"/>
    </source>
</evidence>
<organism evidence="8 9">
    <name type="scientific">Candidatus Fimimonas merdipullorum</name>
    <dbReference type="NCBI Taxonomy" id="2840822"/>
    <lineage>
        <taxon>Bacteria</taxon>
        <taxon>Pseudomonadati</taxon>
        <taxon>Myxococcota</taxon>
        <taxon>Myxococcia</taxon>
        <taxon>Myxococcales</taxon>
        <taxon>Cystobacterineae</taxon>
        <taxon>Myxococcaceae</taxon>
        <taxon>Myxococcaceae incertae sedis</taxon>
        <taxon>Candidatus Fimimonas</taxon>
    </lineage>
</organism>
<keyword evidence="5" id="KW-0346">Stress response</keyword>
<comment type="caution">
    <text evidence="5">Lacks conserved residue(s) required for the propagation of feature annotation.</text>
</comment>
<dbReference type="GO" id="GO:0005524">
    <property type="term" value="F:ATP binding"/>
    <property type="evidence" value="ECO:0007669"/>
    <property type="project" value="UniProtKB-UniRule"/>
</dbReference>
<dbReference type="GO" id="GO:0016887">
    <property type="term" value="F:ATP hydrolysis activity"/>
    <property type="evidence" value="ECO:0007669"/>
    <property type="project" value="InterPro"/>
</dbReference>
<dbReference type="InterPro" id="IPR001404">
    <property type="entry name" value="Hsp90_fam"/>
</dbReference>
<dbReference type="GO" id="GO:0140662">
    <property type="term" value="F:ATP-dependent protein folding chaperone"/>
    <property type="evidence" value="ECO:0007669"/>
    <property type="project" value="InterPro"/>
</dbReference>
<evidence type="ECO:0000313" key="9">
    <source>
        <dbReference type="Proteomes" id="UP000886852"/>
    </source>
</evidence>
<feature type="binding site" evidence="6">
    <location>
        <position position="331"/>
    </location>
    <ligand>
        <name>ATP</name>
        <dbReference type="ChEBI" id="CHEBI:30616"/>
    </ligand>
</feature>
<keyword evidence="5" id="KW-0963">Cytoplasm</keyword>
<evidence type="ECO:0000259" key="7">
    <source>
        <dbReference type="SMART" id="SM00387"/>
    </source>
</evidence>
<dbReference type="SUPFAM" id="SSF55874">
    <property type="entry name" value="ATPase domain of HSP90 chaperone/DNA topoisomerase II/histidine kinase"/>
    <property type="match status" value="1"/>
</dbReference>
<comment type="subunit">
    <text evidence="5">Homodimer.</text>
</comment>
<dbReference type="Gene3D" id="3.30.230.80">
    <property type="match status" value="1"/>
</dbReference>
<dbReference type="Proteomes" id="UP000886852">
    <property type="component" value="Unassembled WGS sequence"/>
</dbReference>
<feature type="binding site" evidence="6">
    <location>
        <begin position="113"/>
        <end position="118"/>
    </location>
    <ligand>
        <name>ATP</name>
        <dbReference type="ChEBI" id="CHEBI:30616"/>
    </ligand>
</feature>
<feature type="binding site" evidence="6">
    <location>
        <position position="33"/>
    </location>
    <ligand>
        <name>ATP</name>
        <dbReference type="ChEBI" id="CHEBI:30616"/>
    </ligand>
</feature>
<comment type="caution">
    <text evidence="8">The sequence shown here is derived from an EMBL/GenBank/DDBJ whole genome shotgun (WGS) entry which is preliminary data.</text>
</comment>
<evidence type="ECO:0000313" key="8">
    <source>
        <dbReference type="EMBL" id="HIU91106.1"/>
    </source>
</evidence>
<evidence type="ECO:0000256" key="3">
    <source>
        <dbReference type="ARBA" id="ARBA00022840"/>
    </source>
</evidence>
<dbReference type="SMART" id="SM00387">
    <property type="entry name" value="HATPase_c"/>
    <property type="match status" value="1"/>
</dbReference>
<dbReference type="InterPro" id="IPR003594">
    <property type="entry name" value="HATPase_dom"/>
</dbReference>
<reference evidence="8" key="1">
    <citation type="submission" date="2020-10" db="EMBL/GenBank/DDBJ databases">
        <authorList>
            <person name="Gilroy R."/>
        </authorList>
    </citation>
    <scope>NUCLEOTIDE SEQUENCE</scope>
    <source>
        <strain evidence="8">ChiHjej12B11-7776</strain>
    </source>
</reference>
<feature type="binding site" evidence="6">
    <location>
        <position position="79"/>
    </location>
    <ligand>
        <name>ATP</name>
        <dbReference type="ChEBI" id="CHEBI:30616"/>
    </ligand>
</feature>
<evidence type="ECO:0000256" key="6">
    <source>
        <dbReference type="PIRSR" id="PIRSR002583-1"/>
    </source>
</evidence>
<comment type="similarity">
    <text evidence="1 5">Belongs to the heat shock protein 90 family.</text>
</comment>
<dbReference type="EMBL" id="DVOC01000065">
    <property type="protein sequence ID" value="HIU91106.1"/>
    <property type="molecule type" value="Genomic_DNA"/>
</dbReference>
<dbReference type="PRINTS" id="PR00775">
    <property type="entry name" value="HEATSHOCK90"/>
</dbReference>
<accession>A0A9D1SQI9</accession>
<sequence>MKKFKTESQKVLNIMINSIYTNKDIFLRELISNASDALDKLAYQSLTDGSGLDRSTLEIKISADKQTRTLVISDNGIGMGKEELENNLGTIAKSGSEAFKQGLDSGDVEIIGQFGVGFYSAFMVADKVQVLSQKADKAYLWSSSGAEGYEITEAPAATRGTVVTLTLKQDDEEDYSKYLDEYTLRSLIKKYSDYVRYPIMLLCEHTHTHEDGAEHTEKQYEKVNSMVPLWKKNKKDITAEQYDEFYKENFFDYEKPLKVIHTSAEGAVEYKALLYVPSHAPYNFYNKSYEKGLKLYTNGVLITDKCADLLPDCYSFVRGIVDCQLSLNISRETIQQNRQLKLIAANLEKKITAELADMLANDREKYLTFWQQFGLQLKFGVYDGWGAKKDQLKDLLMFYSLQQQKYVTLKEYVQAEGCGDAIYYAAGATVESVKNLPQVAKAREKGADVLCFTDDVDEFAVKMLEKYADKPFRSVSDANSEQAEENADLSAFIKQALGDEVAKVKCCKNAAEYPVCLTTEGELSIEMEKVLNAMPNGGKVSAAKVLEINVNHPVYAKLTQLLEKDKEQLKTAAEVLYQQARIIEGLPVDNAARLADLVARFIAKAE</sequence>
<dbReference type="AlphaFoldDB" id="A0A9D1SQI9"/>
<dbReference type="PANTHER" id="PTHR11528">
    <property type="entry name" value="HEAT SHOCK PROTEIN 90 FAMILY MEMBER"/>
    <property type="match status" value="1"/>
</dbReference>
<feature type="binding site" evidence="6">
    <location>
        <position position="161"/>
    </location>
    <ligand>
        <name>ATP</name>
        <dbReference type="ChEBI" id="CHEBI:30616"/>
    </ligand>
</feature>
<dbReference type="PIRSF" id="PIRSF002583">
    <property type="entry name" value="Hsp90"/>
    <property type="match status" value="1"/>
</dbReference>
<dbReference type="Pfam" id="PF00183">
    <property type="entry name" value="HSP90"/>
    <property type="match status" value="1"/>
</dbReference>
<dbReference type="InterPro" id="IPR020575">
    <property type="entry name" value="Hsp90_N"/>
</dbReference>
<dbReference type="GO" id="GO:0051082">
    <property type="term" value="F:unfolded protein binding"/>
    <property type="evidence" value="ECO:0007669"/>
    <property type="project" value="UniProtKB-UniRule"/>
</dbReference>
<dbReference type="SUPFAM" id="SSF110942">
    <property type="entry name" value="HSP90 C-terminal domain"/>
    <property type="match status" value="1"/>
</dbReference>
<dbReference type="HAMAP" id="MF_00505">
    <property type="entry name" value="HSP90"/>
    <property type="match status" value="1"/>
</dbReference>
<dbReference type="InterPro" id="IPR020568">
    <property type="entry name" value="Ribosomal_Su5_D2-typ_SF"/>
</dbReference>
<feature type="binding site" evidence="6">
    <location>
        <position position="93"/>
    </location>
    <ligand>
        <name>ATP</name>
        <dbReference type="ChEBI" id="CHEBI:30616"/>
    </ligand>
</feature>
<dbReference type="Gene3D" id="3.40.50.11260">
    <property type="match status" value="1"/>
</dbReference>
<dbReference type="FunFam" id="3.30.565.10:FF:000005">
    <property type="entry name" value="Heat shock protein 90"/>
    <property type="match status" value="1"/>
</dbReference>
<feature type="binding site" evidence="6">
    <location>
        <position position="87"/>
    </location>
    <ligand>
        <name>ATP</name>
        <dbReference type="ChEBI" id="CHEBI:30616"/>
    </ligand>
</feature>
<gene>
    <name evidence="5 8" type="primary">htpG</name>
    <name evidence="8" type="ORF">IAC72_03760</name>
</gene>
<comment type="subcellular location">
    <subcellularLocation>
        <location evidence="5">Cytoplasm</location>
    </subcellularLocation>
</comment>
<dbReference type="GO" id="GO:0005737">
    <property type="term" value="C:cytoplasm"/>
    <property type="evidence" value="ECO:0007669"/>
    <property type="project" value="UniProtKB-SubCell"/>
</dbReference>
<feature type="domain" description="Histidine kinase/HSP90-like ATPase" evidence="7">
    <location>
        <begin position="22"/>
        <end position="171"/>
    </location>
</feature>
<evidence type="ECO:0000256" key="5">
    <source>
        <dbReference type="HAMAP-Rule" id="MF_00505"/>
    </source>
</evidence>
<name>A0A9D1SQI9_9BACT</name>
<dbReference type="SUPFAM" id="SSF54211">
    <property type="entry name" value="Ribosomal protein S5 domain 2-like"/>
    <property type="match status" value="1"/>
</dbReference>
<dbReference type="InterPro" id="IPR036890">
    <property type="entry name" value="HATPase_C_sf"/>
</dbReference>
<keyword evidence="2 5" id="KW-0547">Nucleotide-binding</keyword>
<dbReference type="InterPro" id="IPR037196">
    <property type="entry name" value="HSP90_C"/>
</dbReference>
<keyword evidence="4 5" id="KW-0143">Chaperone</keyword>
<dbReference type="PROSITE" id="PS00298">
    <property type="entry name" value="HSP90"/>
    <property type="match status" value="1"/>
</dbReference>